<sequence length="210" mass="23318">MRHPARRIGQSVLAASAAAILAFTGSGIANAAVALPPDELRRVTDDYLFHTPLNSFIDIRAQAPHNDQLDWSTDSCSWSPDQPIGYDFDPGCTRHDFGYRNYKLQNRFTEDNRLAIDDNFRDDLYGICAGDWLCRGVADLYYSAVRQFGASSADTAAALRAADVKEQTEELVAVHEQLEKADTAAEAERLVSAFEDENGVRITREYPVGR</sequence>
<evidence type="ECO:0000313" key="2">
    <source>
        <dbReference type="EMBL" id="KIH98324.1"/>
    </source>
</evidence>
<gene>
    <name evidence="2" type="ORF">LP52_14365</name>
</gene>
<evidence type="ECO:0000256" key="1">
    <source>
        <dbReference type="SAM" id="SignalP"/>
    </source>
</evidence>
<dbReference type="SUPFAM" id="SSF48619">
    <property type="entry name" value="Phospholipase A2, PLA2"/>
    <property type="match status" value="1"/>
</dbReference>
<dbReference type="Proteomes" id="UP000031675">
    <property type="component" value="Unassembled WGS sequence"/>
</dbReference>
<dbReference type="Pfam" id="PF09056">
    <property type="entry name" value="Phospholip_A2_3"/>
    <property type="match status" value="1"/>
</dbReference>
<evidence type="ECO:0008006" key="4">
    <source>
        <dbReference type="Google" id="ProtNLM"/>
    </source>
</evidence>
<name>A0A0C2FGD9_9ACTN</name>
<dbReference type="InterPro" id="IPR015141">
    <property type="entry name" value="PLipase_A2_prok/fun"/>
</dbReference>
<proteinExistence type="predicted"/>
<dbReference type="GO" id="GO:0050482">
    <property type="term" value="P:arachidonate secretion"/>
    <property type="evidence" value="ECO:0007669"/>
    <property type="project" value="InterPro"/>
</dbReference>
<dbReference type="OrthoDB" id="290927at2"/>
<dbReference type="STRING" id="183763.LP52_14365"/>
<feature type="chain" id="PRO_5002165329" description="Phospholipase A2" evidence="1">
    <location>
        <begin position="32"/>
        <end position="210"/>
    </location>
</feature>
<dbReference type="GO" id="GO:0004623">
    <property type="term" value="F:phospholipase A2 activity"/>
    <property type="evidence" value="ECO:0007669"/>
    <property type="project" value="InterPro"/>
</dbReference>
<accession>A0A0C2FGD9</accession>
<protein>
    <recommendedName>
        <fullName evidence="4">Phospholipase A2</fullName>
    </recommendedName>
</protein>
<reference evidence="3" key="1">
    <citation type="journal article" date="2015" name="Chem. Biol.">
        <title>Structure, bioactivity, and resistance mechanism of streptomonomicin, an unusual lasso Peptide from an understudied halophilic actinomycete.</title>
        <authorList>
            <person name="Metelev M."/>
            <person name="Tietz J.I."/>
            <person name="Melby J.O."/>
            <person name="Blair P.M."/>
            <person name="Zhu L."/>
            <person name="Livnat I."/>
            <person name="Severinov K."/>
            <person name="Mitchell D.A."/>
        </authorList>
    </citation>
    <scope>NUCLEOTIDE SEQUENCE [LARGE SCALE GENOMIC DNA]</scope>
    <source>
        <strain evidence="3">YIM 90003</strain>
    </source>
</reference>
<organism evidence="2 3">
    <name type="scientific">Streptomonospora alba</name>
    <dbReference type="NCBI Taxonomy" id="183763"/>
    <lineage>
        <taxon>Bacteria</taxon>
        <taxon>Bacillati</taxon>
        <taxon>Actinomycetota</taxon>
        <taxon>Actinomycetes</taxon>
        <taxon>Streptosporangiales</taxon>
        <taxon>Nocardiopsidaceae</taxon>
        <taxon>Streptomonospora</taxon>
    </lineage>
</organism>
<dbReference type="AlphaFoldDB" id="A0A0C2FGD9"/>
<comment type="caution">
    <text evidence="2">The sequence shown here is derived from an EMBL/GenBank/DDBJ whole genome shotgun (WGS) entry which is preliminary data.</text>
</comment>
<keyword evidence="3" id="KW-1185">Reference proteome</keyword>
<evidence type="ECO:0000313" key="3">
    <source>
        <dbReference type="Proteomes" id="UP000031675"/>
    </source>
</evidence>
<dbReference type="GO" id="GO:0006644">
    <property type="term" value="P:phospholipid metabolic process"/>
    <property type="evidence" value="ECO:0007669"/>
    <property type="project" value="InterPro"/>
</dbReference>
<keyword evidence="1" id="KW-0732">Signal</keyword>
<dbReference type="Gene3D" id="1.20.90.10">
    <property type="entry name" value="Phospholipase A2 domain"/>
    <property type="match status" value="1"/>
</dbReference>
<dbReference type="InterPro" id="IPR036444">
    <property type="entry name" value="PLipase_A2_dom_sf"/>
</dbReference>
<feature type="signal peptide" evidence="1">
    <location>
        <begin position="1"/>
        <end position="31"/>
    </location>
</feature>
<dbReference type="EMBL" id="JROO01000027">
    <property type="protein sequence ID" value="KIH98324.1"/>
    <property type="molecule type" value="Genomic_DNA"/>
</dbReference>